<keyword evidence="2" id="KW-0812">Transmembrane</keyword>
<name>A0A7H0Y2A0_9BACL</name>
<sequence length="365" mass="40408">MSKVRLRHKQLMIAGIVGAVIMLLISLFIFILIVRNIQDANRNDRVEEMQQLQDAQKILQQEMKKVPVVIRKNGVKAGDVLAESDIKTIDVPSASVPANIMKKENIVGKYTKIDLPQNTPITESMLFEKGVTAADLRNQEFKLIQLPSKLDSKQFVDVRIKFPTGEDYIVLAKKKVSDLAGNIITFQMTEQDILLMSSAIVDAYINDATIYSLSYVDPYMQKEAIVTYPPKDAVNKLIKSDPNIVERATEQLESRKRTVLEMNLRSMTEEERAKYNTGAGIGTSSNSTDISSSSGYSSSQPPVKDAIPTSEANSESPVSQTQSLTPTVDNSVTNPQPVTQPVPVETDTQLDSKIYGETPQTTVKP</sequence>
<dbReference type="EMBL" id="CP061172">
    <property type="protein sequence ID" value="QNR65208.1"/>
    <property type="molecule type" value="Genomic_DNA"/>
</dbReference>
<evidence type="ECO:0000256" key="2">
    <source>
        <dbReference type="SAM" id="Phobius"/>
    </source>
</evidence>
<feature type="domain" description="SAF" evidence="3">
    <location>
        <begin position="66"/>
        <end position="127"/>
    </location>
</feature>
<dbReference type="CDD" id="cd11614">
    <property type="entry name" value="SAF_CpaB_FlgA_like"/>
    <property type="match status" value="1"/>
</dbReference>
<feature type="compositionally biased region" description="Polar residues" evidence="1">
    <location>
        <begin position="310"/>
        <end position="331"/>
    </location>
</feature>
<evidence type="ECO:0000313" key="5">
    <source>
        <dbReference type="Proteomes" id="UP000516384"/>
    </source>
</evidence>
<dbReference type="Gene3D" id="3.90.1210.10">
    <property type="entry name" value="Antifreeze-like/N-acetylneuraminic acid synthase C-terminal domain"/>
    <property type="match status" value="1"/>
</dbReference>
<evidence type="ECO:0000313" key="4">
    <source>
        <dbReference type="EMBL" id="QNR65208.1"/>
    </source>
</evidence>
<organism evidence="4 5">
    <name type="scientific">Paenibacillus peoriae</name>
    <dbReference type="NCBI Taxonomy" id="59893"/>
    <lineage>
        <taxon>Bacteria</taxon>
        <taxon>Bacillati</taxon>
        <taxon>Bacillota</taxon>
        <taxon>Bacilli</taxon>
        <taxon>Bacillales</taxon>
        <taxon>Paenibacillaceae</taxon>
        <taxon>Paenibacillus</taxon>
    </lineage>
</organism>
<keyword evidence="2" id="KW-1133">Transmembrane helix</keyword>
<feature type="transmembrane region" description="Helical" evidence="2">
    <location>
        <begin position="12"/>
        <end position="34"/>
    </location>
</feature>
<dbReference type="AlphaFoldDB" id="A0A7H0Y2A0"/>
<evidence type="ECO:0000256" key="1">
    <source>
        <dbReference type="SAM" id="MobiDB-lite"/>
    </source>
</evidence>
<feature type="compositionally biased region" description="Low complexity" evidence="1">
    <location>
        <begin position="332"/>
        <end position="349"/>
    </location>
</feature>
<dbReference type="SMART" id="SM00858">
    <property type="entry name" value="SAF"/>
    <property type="match status" value="1"/>
</dbReference>
<feature type="region of interest" description="Disordered" evidence="1">
    <location>
        <begin position="259"/>
        <end position="365"/>
    </location>
</feature>
<dbReference type="RefSeq" id="WP_190297115.1">
    <property type="nucleotide sequence ID" value="NZ_CP061172.1"/>
</dbReference>
<proteinExistence type="predicted"/>
<evidence type="ECO:0000259" key="3">
    <source>
        <dbReference type="SMART" id="SM00858"/>
    </source>
</evidence>
<keyword evidence="2" id="KW-0472">Membrane</keyword>
<accession>A0A7H0Y2A0</accession>
<gene>
    <name evidence="4" type="ORF">IAQ67_14930</name>
</gene>
<protein>
    <submittedName>
        <fullName evidence="4">SAF domain-containing protein</fullName>
    </submittedName>
</protein>
<dbReference type="Pfam" id="PF08666">
    <property type="entry name" value="SAF"/>
    <property type="match status" value="1"/>
</dbReference>
<reference evidence="4 5" key="1">
    <citation type="submission" date="2020-09" db="EMBL/GenBank/DDBJ databases">
        <title>Characterization of Paenibacillus peoriae strain ZF390 with broad-spectrum antimicrobial activity as a potential biocontrol agent.</title>
        <authorList>
            <person name="Li L."/>
            <person name="Zhao Y."/>
            <person name="Li B."/>
            <person name="Xie X."/>
        </authorList>
    </citation>
    <scope>NUCLEOTIDE SEQUENCE [LARGE SCALE GENOMIC DNA]</scope>
    <source>
        <strain evidence="4 5">ZF390</strain>
    </source>
</reference>
<feature type="compositionally biased region" description="Low complexity" evidence="1">
    <location>
        <begin position="284"/>
        <end position="299"/>
    </location>
</feature>
<dbReference type="Proteomes" id="UP000516384">
    <property type="component" value="Chromosome"/>
</dbReference>
<dbReference type="InterPro" id="IPR013974">
    <property type="entry name" value="SAF"/>
</dbReference>